<name>A0A9D4V5W7_ADICA</name>
<feature type="region of interest" description="Disordered" evidence="1">
    <location>
        <begin position="385"/>
        <end position="456"/>
    </location>
</feature>
<dbReference type="EMBL" id="JABFUD020000005">
    <property type="protein sequence ID" value="KAI5079497.1"/>
    <property type="molecule type" value="Genomic_DNA"/>
</dbReference>
<evidence type="ECO:0000256" key="1">
    <source>
        <dbReference type="SAM" id="MobiDB-lite"/>
    </source>
</evidence>
<dbReference type="AlphaFoldDB" id="A0A9D4V5W7"/>
<feature type="domain" description="PRC-barrel" evidence="2">
    <location>
        <begin position="292"/>
        <end position="338"/>
    </location>
</feature>
<proteinExistence type="predicted"/>
<evidence type="ECO:0000313" key="4">
    <source>
        <dbReference type="Proteomes" id="UP000886520"/>
    </source>
</evidence>
<dbReference type="SUPFAM" id="SSF50346">
    <property type="entry name" value="PRC-barrel domain"/>
    <property type="match status" value="1"/>
</dbReference>
<gene>
    <name evidence="3" type="ORF">GOP47_0004976</name>
</gene>
<dbReference type="PANTHER" id="PTHR36740">
    <property type="entry name" value="PRC DOMAIN-CONTAINING PROTEIN"/>
    <property type="match status" value="1"/>
</dbReference>
<dbReference type="Proteomes" id="UP000886520">
    <property type="component" value="Chromosome 5"/>
</dbReference>
<feature type="compositionally biased region" description="Basic residues" evidence="1">
    <location>
        <begin position="390"/>
        <end position="402"/>
    </location>
</feature>
<organism evidence="3 4">
    <name type="scientific">Adiantum capillus-veneris</name>
    <name type="common">Maidenhair fern</name>
    <dbReference type="NCBI Taxonomy" id="13818"/>
    <lineage>
        <taxon>Eukaryota</taxon>
        <taxon>Viridiplantae</taxon>
        <taxon>Streptophyta</taxon>
        <taxon>Embryophyta</taxon>
        <taxon>Tracheophyta</taxon>
        <taxon>Polypodiopsida</taxon>
        <taxon>Polypodiidae</taxon>
        <taxon>Polypodiales</taxon>
        <taxon>Pteridineae</taxon>
        <taxon>Pteridaceae</taxon>
        <taxon>Vittarioideae</taxon>
        <taxon>Adiantum</taxon>
    </lineage>
</organism>
<dbReference type="PANTHER" id="PTHR36740:SF1">
    <property type="entry name" value="PRC-BARREL DOMAIN-CONTAINING PROTEIN"/>
    <property type="match status" value="1"/>
</dbReference>
<comment type="caution">
    <text evidence="3">The sequence shown here is derived from an EMBL/GenBank/DDBJ whole genome shotgun (WGS) entry which is preliminary data.</text>
</comment>
<keyword evidence="4" id="KW-1185">Reference proteome</keyword>
<dbReference type="InterPro" id="IPR011033">
    <property type="entry name" value="PRC_barrel-like_sf"/>
</dbReference>
<feature type="region of interest" description="Disordered" evidence="1">
    <location>
        <begin position="92"/>
        <end position="122"/>
    </location>
</feature>
<accession>A0A9D4V5W7</accession>
<reference evidence="3 4" key="1">
    <citation type="submission" date="2021-01" db="EMBL/GenBank/DDBJ databases">
        <title>Adiantum capillus-veneris genome.</title>
        <authorList>
            <person name="Fang Y."/>
            <person name="Liao Q."/>
        </authorList>
    </citation>
    <scope>NUCLEOTIDE SEQUENCE [LARGE SCALE GENOMIC DNA]</scope>
    <source>
        <strain evidence="3">H3</strain>
        <tissue evidence="3">Leaf</tissue>
    </source>
</reference>
<sequence length="456" mass="51546">MGAAACANPPSLSSRRPQPWRDYDSWYRAHAWGTLLFASRKWLVIPTDCHSLTLQSSCHGMKPRQEGSWNLQRLPLASLLFRFRLTVRAREDKEAGKNVDSRPLNAEQYLSNETPSPAQLTEPQRIHVVLLPQEKGPQKSPSDIQYMNLIKEVPMGSNQTRDAEIHKHGTDIGIDAPQRSLEEDYGLLKEQVENDRKIQLASKQDSDVESTVKAFKRSKIVAKQVISQSSARVIGFASQLWVSVRLLRVVALEVRPSLLSGEIDRVFLTDVCQIGDVVLVTDESALENEMTASDCETLVGYDVVTEDGNYIGKIRDYSFDLQEGKLISLDFDSVGISLVPSSLISTYRLDVEEVMEVLTDSILVKEGAESRIKRLTKGFWQLPNTGEKRRSQKMARSRMRNRRFPESTDFTGQARPLPSRTRPRYFEGVDFEGSDAREEPADWGTSPSDYDRPRGR</sequence>
<protein>
    <recommendedName>
        <fullName evidence="2">PRC-barrel domain-containing protein</fullName>
    </recommendedName>
</protein>
<evidence type="ECO:0000313" key="3">
    <source>
        <dbReference type="EMBL" id="KAI5079497.1"/>
    </source>
</evidence>
<dbReference type="Gene3D" id="2.30.30.240">
    <property type="entry name" value="PRC-barrel domain"/>
    <property type="match status" value="1"/>
</dbReference>
<dbReference type="InterPro" id="IPR027275">
    <property type="entry name" value="PRC-brl_dom"/>
</dbReference>
<feature type="compositionally biased region" description="Polar residues" evidence="1">
    <location>
        <begin position="108"/>
        <end position="122"/>
    </location>
</feature>
<evidence type="ECO:0000259" key="2">
    <source>
        <dbReference type="Pfam" id="PF05239"/>
    </source>
</evidence>
<dbReference type="Pfam" id="PF05239">
    <property type="entry name" value="PRC"/>
    <property type="match status" value="1"/>
</dbReference>
<dbReference type="OrthoDB" id="539916at2759"/>